<protein>
    <submittedName>
        <fullName evidence="2">Uncharacterized protein</fullName>
    </submittedName>
</protein>
<name>A0A7J0DUI5_9ERIC</name>
<feature type="compositionally biased region" description="Basic and acidic residues" evidence="1">
    <location>
        <begin position="248"/>
        <end position="259"/>
    </location>
</feature>
<accession>A0A7J0DUI5</accession>
<dbReference type="EMBL" id="BJWL01000384">
    <property type="protein sequence ID" value="GFS41666.1"/>
    <property type="molecule type" value="Genomic_DNA"/>
</dbReference>
<feature type="region of interest" description="Disordered" evidence="1">
    <location>
        <begin position="119"/>
        <end position="140"/>
    </location>
</feature>
<gene>
    <name evidence="2" type="ORF">Acr_00g0075650</name>
</gene>
<dbReference type="Proteomes" id="UP000585474">
    <property type="component" value="Unassembled WGS sequence"/>
</dbReference>
<reference evidence="3" key="1">
    <citation type="submission" date="2019-07" db="EMBL/GenBank/DDBJ databases">
        <title>De Novo Assembly of kiwifruit Actinidia rufa.</title>
        <authorList>
            <person name="Sugita-Konishi S."/>
            <person name="Sato K."/>
            <person name="Mori E."/>
            <person name="Abe Y."/>
            <person name="Kisaki G."/>
            <person name="Hamano K."/>
            <person name="Suezawa K."/>
            <person name="Otani M."/>
            <person name="Fukuda T."/>
            <person name="Manabe T."/>
            <person name="Gomi K."/>
            <person name="Tabuchi M."/>
            <person name="Akimitsu K."/>
            <person name="Kataoka I."/>
        </authorList>
    </citation>
    <scope>NUCLEOTIDE SEQUENCE [LARGE SCALE GENOMIC DNA]</scope>
    <source>
        <strain evidence="3">cv. Fuchu</strain>
    </source>
</reference>
<evidence type="ECO:0000256" key="1">
    <source>
        <dbReference type="SAM" id="MobiDB-lite"/>
    </source>
</evidence>
<proteinExistence type="predicted"/>
<organism evidence="2 3">
    <name type="scientific">Actinidia rufa</name>
    <dbReference type="NCBI Taxonomy" id="165716"/>
    <lineage>
        <taxon>Eukaryota</taxon>
        <taxon>Viridiplantae</taxon>
        <taxon>Streptophyta</taxon>
        <taxon>Embryophyta</taxon>
        <taxon>Tracheophyta</taxon>
        <taxon>Spermatophyta</taxon>
        <taxon>Magnoliopsida</taxon>
        <taxon>eudicotyledons</taxon>
        <taxon>Gunneridae</taxon>
        <taxon>Pentapetalae</taxon>
        <taxon>asterids</taxon>
        <taxon>Ericales</taxon>
        <taxon>Actinidiaceae</taxon>
        <taxon>Actinidia</taxon>
    </lineage>
</organism>
<feature type="region of interest" description="Disordered" evidence="1">
    <location>
        <begin position="245"/>
        <end position="269"/>
    </location>
</feature>
<evidence type="ECO:0000313" key="3">
    <source>
        <dbReference type="Proteomes" id="UP000585474"/>
    </source>
</evidence>
<sequence length="269" mass="30120">MLAGMLFLSAYHRQPAPSNFSLGGDVGLMNDRREIEDVYGGLVVVKRVDTSCPNCGTETSRPSARTVFEKRPPLISEVQRKKSEHSFLEEEEEKVSSLATDMLPRLLKIGVKLGAGQEKEQASLPASEVESSLPPPYNKKRRIRGKTKMLVHLEKCVAGPRQTWLSTPLSPWFLLSSLNDLRKAQKKPPSWRETGTLPEHLVWSALDHRCPESSSSILLPRFDEEEYFNQLVKGEDNALGGMEEVEAEKETKKEVDRAEGGSLDNPPHM</sequence>
<evidence type="ECO:0000313" key="2">
    <source>
        <dbReference type="EMBL" id="GFS41666.1"/>
    </source>
</evidence>
<keyword evidence="3" id="KW-1185">Reference proteome</keyword>
<comment type="caution">
    <text evidence="2">The sequence shown here is derived from an EMBL/GenBank/DDBJ whole genome shotgun (WGS) entry which is preliminary data.</text>
</comment>
<dbReference type="AlphaFoldDB" id="A0A7J0DUI5"/>